<accession>A0A2G8JTJ8</accession>
<dbReference type="OrthoDB" id="6119608at2759"/>
<comment type="caution">
    <text evidence="7">The sequence shown here is derived from an EMBL/GenBank/DDBJ whole genome shotgun (WGS) entry which is preliminary data.</text>
</comment>
<keyword evidence="8" id="KW-1185">Reference proteome</keyword>
<evidence type="ECO:0000313" key="8">
    <source>
        <dbReference type="Proteomes" id="UP000230750"/>
    </source>
</evidence>
<name>A0A2G8JTJ8_STIJA</name>
<evidence type="ECO:0000256" key="3">
    <source>
        <dbReference type="ARBA" id="ARBA00022989"/>
    </source>
</evidence>
<gene>
    <name evidence="7" type="ORF">BSL78_24061</name>
</gene>
<proteinExistence type="predicted"/>
<dbReference type="InterPro" id="IPR024041">
    <property type="entry name" value="NH4_transpt_AmtB-like_dom"/>
</dbReference>
<dbReference type="GO" id="GO:0008519">
    <property type="term" value="F:ammonium channel activity"/>
    <property type="evidence" value="ECO:0007669"/>
    <property type="project" value="InterPro"/>
</dbReference>
<evidence type="ECO:0000256" key="2">
    <source>
        <dbReference type="ARBA" id="ARBA00022692"/>
    </source>
</evidence>
<feature type="transmembrane region" description="Helical" evidence="5">
    <location>
        <begin position="20"/>
        <end position="44"/>
    </location>
</feature>
<dbReference type="STRING" id="307972.A0A2G8JTJ8"/>
<reference evidence="7 8" key="1">
    <citation type="journal article" date="2017" name="PLoS Biol.">
        <title>The sea cucumber genome provides insights into morphological evolution and visceral regeneration.</title>
        <authorList>
            <person name="Zhang X."/>
            <person name="Sun L."/>
            <person name="Yuan J."/>
            <person name="Sun Y."/>
            <person name="Gao Y."/>
            <person name="Zhang L."/>
            <person name="Li S."/>
            <person name="Dai H."/>
            <person name="Hamel J.F."/>
            <person name="Liu C."/>
            <person name="Yu Y."/>
            <person name="Liu S."/>
            <person name="Lin W."/>
            <person name="Guo K."/>
            <person name="Jin S."/>
            <person name="Xu P."/>
            <person name="Storey K.B."/>
            <person name="Huan P."/>
            <person name="Zhang T."/>
            <person name="Zhou Y."/>
            <person name="Zhang J."/>
            <person name="Lin C."/>
            <person name="Li X."/>
            <person name="Xing L."/>
            <person name="Huo D."/>
            <person name="Sun M."/>
            <person name="Wang L."/>
            <person name="Mercier A."/>
            <person name="Li F."/>
            <person name="Yang H."/>
            <person name="Xiang J."/>
        </authorList>
    </citation>
    <scope>NUCLEOTIDE SEQUENCE [LARGE SCALE GENOMIC DNA]</scope>
    <source>
        <strain evidence="7">Shaxun</strain>
        <tissue evidence="7">Muscle</tissue>
    </source>
</reference>
<sequence>MRTECVYDTSIEGGGTPLLLVQLLAAVCIIAWCSLFSAIVLFLLSSTIGLRLSYHEELLGADMVEHNIGDREYDKANGKLMSSPKWLKRLESQGIVKQRRGSIREAEQMTDAATNKLNRFHSRSRSHRRLGLGLPSFKIIPSPLRNLRKPTTHRRRQWNSCRPIIKSRDNDGKITGLDEIVDPNRLSNPAYNRRGARRVHGPPLKWPEVLGVSEETVKDIEVLYGSGNDRNAFHTKYSVISRDQGTQTDDMLLLNNQQWSFMNMHRHDVTNMHRYDVRNVRKKLTLDEQVWNSLYEHMV</sequence>
<organism evidence="7 8">
    <name type="scientific">Stichopus japonicus</name>
    <name type="common">Sea cucumber</name>
    <dbReference type="NCBI Taxonomy" id="307972"/>
    <lineage>
        <taxon>Eukaryota</taxon>
        <taxon>Metazoa</taxon>
        <taxon>Echinodermata</taxon>
        <taxon>Eleutherozoa</taxon>
        <taxon>Echinozoa</taxon>
        <taxon>Holothuroidea</taxon>
        <taxon>Aspidochirotacea</taxon>
        <taxon>Aspidochirotida</taxon>
        <taxon>Stichopodidae</taxon>
        <taxon>Apostichopus</taxon>
    </lineage>
</organism>
<dbReference type="AlphaFoldDB" id="A0A2G8JTJ8"/>
<evidence type="ECO:0000259" key="6">
    <source>
        <dbReference type="Pfam" id="PF00909"/>
    </source>
</evidence>
<protein>
    <submittedName>
        <fullName evidence="7">Putative ammonium transporter 3</fullName>
    </submittedName>
</protein>
<feature type="domain" description="Ammonium transporter AmtB-like" evidence="6">
    <location>
        <begin position="12"/>
        <end position="67"/>
    </location>
</feature>
<keyword evidence="2 5" id="KW-0812">Transmembrane</keyword>
<dbReference type="PANTHER" id="PTHR11730">
    <property type="entry name" value="AMMONIUM TRANSPORTER"/>
    <property type="match status" value="1"/>
</dbReference>
<evidence type="ECO:0000256" key="1">
    <source>
        <dbReference type="ARBA" id="ARBA00004141"/>
    </source>
</evidence>
<keyword evidence="4 5" id="KW-0472">Membrane</keyword>
<evidence type="ECO:0000313" key="7">
    <source>
        <dbReference type="EMBL" id="PIK39097.1"/>
    </source>
</evidence>
<comment type="subcellular location">
    <subcellularLocation>
        <location evidence="1">Membrane</location>
        <topology evidence="1">Multi-pass membrane protein</topology>
    </subcellularLocation>
</comment>
<dbReference type="GO" id="GO:0097272">
    <property type="term" value="P:ammonium homeostasis"/>
    <property type="evidence" value="ECO:0007669"/>
    <property type="project" value="TreeGrafter"/>
</dbReference>
<keyword evidence="3 5" id="KW-1133">Transmembrane helix</keyword>
<dbReference type="Proteomes" id="UP000230750">
    <property type="component" value="Unassembled WGS sequence"/>
</dbReference>
<dbReference type="Pfam" id="PF00909">
    <property type="entry name" value="Ammonium_transp"/>
    <property type="match status" value="1"/>
</dbReference>
<evidence type="ECO:0000256" key="5">
    <source>
        <dbReference type="SAM" id="Phobius"/>
    </source>
</evidence>
<evidence type="ECO:0000256" key="4">
    <source>
        <dbReference type="ARBA" id="ARBA00023136"/>
    </source>
</evidence>
<dbReference type="InterPro" id="IPR029020">
    <property type="entry name" value="Ammonium/urea_transptr"/>
</dbReference>
<dbReference type="Gene3D" id="1.10.3430.10">
    <property type="entry name" value="Ammonium transporter AmtB like domains"/>
    <property type="match status" value="1"/>
</dbReference>
<dbReference type="PANTHER" id="PTHR11730:SF58">
    <property type="entry name" value="AMMONIUM TRANSPORTER"/>
    <property type="match status" value="1"/>
</dbReference>
<dbReference type="GO" id="GO:0005886">
    <property type="term" value="C:plasma membrane"/>
    <property type="evidence" value="ECO:0007669"/>
    <property type="project" value="TreeGrafter"/>
</dbReference>
<dbReference type="EMBL" id="MRZV01001277">
    <property type="protein sequence ID" value="PIK39097.1"/>
    <property type="molecule type" value="Genomic_DNA"/>
</dbReference>